<dbReference type="Proteomes" id="UP000299102">
    <property type="component" value="Unassembled WGS sequence"/>
</dbReference>
<dbReference type="EMBL" id="BGZK01002115">
    <property type="protein sequence ID" value="GBP90827.1"/>
    <property type="molecule type" value="Genomic_DNA"/>
</dbReference>
<dbReference type="AlphaFoldDB" id="A0A4C1ZW55"/>
<evidence type="ECO:0000313" key="1">
    <source>
        <dbReference type="EMBL" id="GBP90827.1"/>
    </source>
</evidence>
<organism evidence="1 2">
    <name type="scientific">Eumeta variegata</name>
    <name type="common">Bagworm moth</name>
    <name type="synonym">Eumeta japonica</name>
    <dbReference type="NCBI Taxonomy" id="151549"/>
    <lineage>
        <taxon>Eukaryota</taxon>
        <taxon>Metazoa</taxon>
        <taxon>Ecdysozoa</taxon>
        <taxon>Arthropoda</taxon>
        <taxon>Hexapoda</taxon>
        <taxon>Insecta</taxon>
        <taxon>Pterygota</taxon>
        <taxon>Neoptera</taxon>
        <taxon>Endopterygota</taxon>
        <taxon>Lepidoptera</taxon>
        <taxon>Glossata</taxon>
        <taxon>Ditrysia</taxon>
        <taxon>Tineoidea</taxon>
        <taxon>Psychidae</taxon>
        <taxon>Oiketicinae</taxon>
        <taxon>Eumeta</taxon>
    </lineage>
</organism>
<gene>
    <name evidence="1" type="ORF">EVAR_66010_1</name>
</gene>
<dbReference type="OrthoDB" id="8124016at2759"/>
<dbReference type="InterPro" id="IPR012337">
    <property type="entry name" value="RNaseH-like_sf"/>
</dbReference>
<sequence length="126" mass="14973">MDDTSNTRFQYTAENLTKALEETRTIVKLFRRSPLKNITLQKYVKEEFGRELNLILDVKIRWNSMLQMTHRFLKLKNAIKKALIDLEMSRLWDDKNVVILEKIYQILQPTKLSVETLSRKDSTLLT</sequence>
<evidence type="ECO:0000313" key="2">
    <source>
        <dbReference type="Proteomes" id="UP000299102"/>
    </source>
</evidence>
<dbReference type="SUPFAM" id="SSF53098">
    <property type="entry name" value="Ribonuclease H-like"/>
    <property type="match status" value="1"/>
</dbReference>
<name>A0A4C1ZW55_EUMVA</name>
<evidence type="ECO:0008006" key="3">
    <source>
        <dbReference type="Google" id="ProtNLM"/>
    </source>
</evidence>
<comment type="caution">
    <text evidence="1">The sequence shown here is derived from an EMBL/GenBank/DDBJ whole genome shotgun (WGS) entry which is preliminary data.</text>
</comment>
<keyword evidence="2" id="KW-1185">Reference proteome</keyword>
<accession>A0A4C1ZW55</accession>
<proteinExistence type="predicted"/>
<reference evidence="1 2" key="1">
    <citation type="journal article" date="2019" name="Commun. Biol.">
        <title>The bagworm genome reveals a unique fibroin gene that provides high tensile strength.</title>
        <authorList>
            <person name="Kono N."/>
            <person name="Nakamura H."/>
            <person name="Ohtoshi R."/>
            <person name="Tomita M."/>
            <person name="Numata K."/>
            <person name="Arakawa K."/>
        </authorList>
    </citation>
    <scope>NUCLEOTIDE SEQUENCE [LARGE SCALE GENOMIC DNA]</scope>
</reference>
<protein>
    <recommendedName>
        <fullName evidence="3">Zinc finger BED domain-containing protein 4</fullName>
    </recommendedName>
</protein>